<feature type="signal peptide" evidence="2">
    <location>
        <begin position="1"/>
        <end position="25"/>
    </location>
</feature>
<evidence type="ECO:0000256" key="1">
    <source>
        <dbReference type="SAM" id="MobiDB-lite"/>
    </source>
</evidence>
<reference evidence="3 4" key="1">
    <citation type="journal article" date="2011" name="J. Bacteriol.">
        <title>Genome sequence of strain IMCC3088, a proteorhodopsin-containing marine bacterium belonging to the OM60/NOR5 clade.</title>
        <authorList>
            <person name="Jang Y."/>
            <person name="Oh H.M."/>
            <person name="Kang I."/>
            <person name="Lee K."/>
            <person name="Yang S.J."/>
            <person name="Cho J.C."/>
        </authorList>
    </citation>
    <scope>NUCLEOTIDE SEQUENCE [LARGE SCALE GENOMIC DNA]</scope>
    <source>
        <strain evidence="3 4">IMCC3088</strain>
    </source>
</reference>
<evidence type="ECO:0000256" key="2">
    <source>
        <dbReference type="SAM" id="SignalP"/>
    </source>
</evidence>
<dbReference type="AlphaFoldDB" id="F3L359"/>
<organism evidence="3 4">
    <name type="scientific">Aequoribacter fuscus</name>
    <dbReference type="NCBI Taxonomy" id="2518989"/>
    <lineage>
        <taxon>Bacteria</taxon>
        <taxon>Pseudomonadati</taxon>
        <taxon>Pseudomonadota</taxon>
        <taxon>Gammaproteobacteria</taxon>
        <taxon>Cellvibrionales</taxon>
        <taxon>Halieaceae</taxon>
        <taxon>Aequoribacter</taxon>
    </lineage>
</organism>
<dbReference type="STRING" id="2518989.IMCC3088_2051"/>
<evidence type="ECO:0000313" key="4">
    <source>
        <dbReference type="Proteomes" id="UP000005615"/>
    </source>
</evidence>
<dbReference type="OrthoDB" id="5741853at2"/>
<comment type="caution">
    <text evidence="3">The sequence shown here is derived from an EMBL/GenBank/DDBJ whole genome shotgun (WGS) entry which is preliminary data.</text>
</comment>
<dbReference type="Proteomes" id="UP000005615">
    <property type="component" value="Unassembled WGS sequence"/>
</dbReference>
<accession>F3L359</accession>
<proteinExistence type="predicted"/>
<sequence>MLNKTYSLLVFGLTATVLGVTTALAQTDAQQTTESASPQTEAPAVSDATTTPTPSQAEAAPKPAQSSPSTKTVLDYEASEQISEDFSVSFPVDI</sequence>
<gene>
    <name evidence="3" type="ORF">IMCC3088_2051</name>
</gene>
<feature type="chain" id="PRO_5043769365" evidence="2">
    <location>
        <begin position="26"/>
        <end position="94"/>
    </location>
</feature>
<protein>
    <submittedName>
        <fullName evidence="3">Uncharacterized protein</fullName>
    </submittedName>
</protein>
<feature type="region of interest" description="Disordered" evidence="1">
    <location>
        <begin position="27"/>
        <end position="78"/>
    </location>
</feature>
<dbReference type="RefSeq" id="WP_009576225.1">
    <property type="nucleotide sequence ID" value="NZ_AEIG01000060.1"/>
</dbReference>
<dbReference type="EMBL" id="AEIG01000060">
    <property type="protein sequence ID" value="EGG29238.1"/>
    <property type="molecule type" value="Genomic_DNA"/>
</dbReference>
<evidence type="ECO:0000313" key="3">
    <source>
        <dbReference type="EMBL" id="EGG29238.1"/>
    </source>
</evidence>
<keyword evidence="2" id="KW-0732">Signal</keyword>
<keyword evidence="4" id="KW-1185">Reference proteome</keyword>
<feature type="compositionally biased region" description="Polar residues" evidence="1">
    <location>
        <begin position="47"/>
        <end position="56"/>
    </location>
</feature>
<name>F3L359_9GAMM</name>